<dbReference type="PROSITE" id="PS50835">
    <property type="entry name" value="IG_LIKE"/>
    <property type="match status" value="1"/>
</dbReference>
<evidence type="ECO:0000259" key="2">
    <source>
        <dbReference type="PROSITE" id="PS50835"/>
    </source>
</evidence>
<dbReference type="InterPro" id="IPR007110">
    <property type="entry name" value="Ig-like_dom"/>
</dbReference>
<accession>A0A1G9H6C3</accession>
<dbReference type="EMBL" id="FNGP01000001">
    <property type="protein sequence ID" value="SDL08536.1"/>
    <property type="molecule type" value="Genomic_DNA"/>
</dbReference>
<protein>
    <recommendedName>
        <fullName evidence="2">Ig-like domain-containing protein</fullName>
    </recommendedName>
</protein>
<dbReference type="Proteomes" id="UP000199475">
    <property type="component" value="Unassembled WGS sequence"/>
</dbReference>
<proteinExistence type="predicted"/>
<organism evidence="3 4">
    <name type="scientific">Tessaracoccus oleiagri</name>
    <dbReference type="NCBI Taxonomy" id="686624"/>
    <lineage>
        <taxon>Bacteria</taxon>
        <taxon>Bacillati</taxon>
        <taxon>Actinomycetota</taxon>
        <taxon>Actinomycetes</taxon>
        <taxon>Propionibacteriales</taxon>
        <taxon>Propionibacteriaceae</taxon>
        <taxon>Tessaracoccus</taxon>
    </lineage>
</organism>
<sequence length="1841" mass="193083">MVEEPAPVVEEEPAPVVEEEPAPVVEEEPAPVVEEPAPVVEEPAPVVEEPAAPVAKPAAAPAKQPVVEAAAEPEPVLIAPMAVDPSFWPYDYETIVDGLNSAGNDASVFAQGSKENNLGSWVLAAPSPTGAGDVINGYVGAAYEGGDPILYVGFDRLTANGSVGYFLELNQEPNTTNGNGAPIPNRTEGDLRFVFPALNDKFSVPTVQVWTGSGWSAPISVDYDFQFSSDGQTAEFKFNVEDLLGGSGEFECSDFAFNSFFLRSGASGSSDSSELKDYVTGPINVDFCADLRIEKRDERGNLIGGATFEITPDPYTGSTTALTVVDNEAPDADDRAGIILLEDIEPGTYTVTETVAPSGYLLPADRDDTISVDVGGTATFVFADPMIWAAPSITKTVVGTYGAEYLWQIDKKANGEDGISEVIRAGESYDVDYSVAVEFLERTTSDYALGGVITIDNPNDYAMDVSLADVLDSGHECTIAGGTEVTLDPGESTFAYTCVDGELGDVPLSGTNQASLTYSNADYPSVQAHVDDPATAGDTTVSTDPTAYEFVATDTNRTVTVTDQFTGEEPVTLGTVTANPGAGGTITLAVTADGDYTVDGNIVTFDAGSRTITPEPGSCTVLTNTARIIDLSDTVEVEICADADLTIAKTVMGSYDLTHDWSITKTVDPTQTNLRNETGATLDYQVVVSYDGSTTSRFVVSGDITIDNPNDWDKDYSVTDVFAGVACTVVGATGTVPANDSVTLSYQCILPMSFDPSDSDANVAEVTFEVAGETEVVASDPATVEWVVDEFHNPVTITDTFESDAPVTLATISVGADGTLTASEGVVDGSTVTFDYSKDVDGVYGECVTFDNTARVVDGEVVLDSDDASSEVCAEADLVVTKTVAGSYDLTHNWSIDKTVDPTQTNLRNETGTTLDYQVVVTHDGVTLSDFLVSGQITIENPNNSESDYSVSDVFAGVECDVEDATGTIAAGGSVVLDYTCTVPADFAPGEADENVATVSFDVFGETDTVTSAPATVEWVVDEFHNPVTITDTFESDAPVTLATISVGADGTLTASEGVVDGSTVTFDYSKDVNGVYGECVAFDNTARVVDGEVVLDSDDASSEVCAEADLVVTKTVAGSYDLTHNWSIDKTVDPESTDLENETGATLDYQVVVTHDGVTLSDFLVSGQITIENPNAAARSYTVADTFAGVDCSIAEATGTIPAGGSVVLDYDCMIPEGFEPSDADQNVAVVLFDVFGETEMVTSAPATVAWDVDEFHNPVTITDTSGSEEPVTLGTISVGDDGTLTASEGVVDGSTVTFDYSKDVDGVLGECVTFDNTARVVDGEVVLDSDDASSEVCAETGLTVTKTVAGSYDLTHDWSIEKTVDPTATEIVDGNMAELTYDVVLTYEGFTRSNYSVTGEITIVNDNAWEKDYSVSDVFAGLDCEVTDAEGVLAANSSVTLDYSCAVPSGFVPGDDVNVASVVSTGLLGDPVLVESDPAAVVWDVSEFNNPVSVADMFGDDEARDLGTVSVGEGGALSAVSELDAVVAGDTVTYTYVTLVEVPLGECLTVVNVAHVTGSDDVVLDEDDASTEICAEEDLVISKTVEAAVDVEYLWSIEKEAVNADFGLVAGGTTLRAEYVVTVTPEGYRYTRSEMTGAISVTNPNAYKAVDVSVSDVVSDAAWDCTLTGGDVTVEPGATVVVTYSCTVTGDADPEAGGVNTATVTWESEDGTSQSVDFVADYDVTVNETNRTIHVSDIFNNNENAVIELGTAEWNEAGEPTEFRYSRNVVAGFVPGAVVIDNLAWIVETDQEDEATVRFRVPPTAVSPGLPSTGAPGPVPAAPAAMATLLVVRREDELM</sequence>
<dbReference type="InterPro" id="IPR041033">
    <property type="entry name" value="SpaA_PFL_dom_1"/>
</dbReference>
<evidence type="ECO:0000313" key="4">
    <source>
        <dbReference type="Proteomes" id="UP000199475"/>
    </source>
</evidence>
<evidence type="ECO:0000256" key="1">
    <source>
        <dbReference type="SAM" id="MobiDB-lite"/>
    </source>
</evidence>
<reference evidence="3 4" key="1">
    <citation type="submission" date="2016-10" db="EMBL/GenBank/DDBJ databases">
        <authorList>
            <person name="de Groot N.N."/>
        </authorList>
    </citation>
    <scope>NUCLEOTIDE SEQUENCE [LARGE SCALE GENOMIC DNA]</scope>
    <source>
        <strain evidence="3 4">CGMCC 1.9159</strain>
    </source>
</reference>
<dbReference type="Gene3D" id="2.60.40.10">
    <property type="entry name" value="Immunoglobulins"/>
    <property type="match status" value="1"/>
</dbReference>
<dbReference type="Pfam" id="PF17802">
    <property type="entry name" value="SpaA"/>
    <property type="match status" value="1"/>
</dbReference>
<feature type="domain" description="Ig-like" evidence="2">
    <location>
        <begin position="1646"/>
        <end position="1760"/>
    </location>
</feature>
<dbReference type="InterPro" id="IPR013783">
    <property type="entry name" value="Ig-like_fold"/>
</dbReference>
<gene>
    <name evidence="3" type="ORF">SAMN04488242_0110</name>
</gene>
<dbReference type="GO" id="GO:0005975">
    <property type="term" value="P:carbohydrate metabolic process"/>
    <property type="evidence" value="ECO:0007669"/>
    <property type="project" value="UniProtKB-ARBA"/>
</dbReference>
<feature type="compositionally biased region" description="Acidic residues" evidence="1">
    <location>
        <begin position="1"/>
        <end position="29"/>
    </location>
</feature>
<evidence type="ECO:0000313" key="3">
    <source>
        <dbReference type="EMBL" id="SDL08536.1"/>
    </source>
</evidence>
<name>A0A1G9H6C3_9ACTN</name>
<dbReference type="STRING" id="686624.SAMN04488242_0110"/>
<keyword evidence="4" id="KW-1185">Reference proteome</keyword>
<feature type="region of interest" description="Disordered" evidence="1">
    <location>
        <begin position="1"/>
        <end position="38"/>
    </location>
</feature>